<keyword evidence="2" id="KW-1185">Reference proteome</keyword>
<dbReference type="Proteomes" id="UP001139028">
    <property type="component" value="Unassembled WGS sequence"/>
</dbReference>
<organism evidence="1 2">
    <name type="scientific">Microbulbifer okhotskensis</name>
    <dbReference type="NCBI Taxonomy" id="2926617"/>
    <lineage>
        <taxon>Bacteria</taxon>
        <taxon>Pseudomonadati</taxon>
        <taxon>Pseudomonadota</taxon>
        <taxon>Gammaproteobacteria</taxon>
        <taxon>Cellvibrionales</taxon>
        <taxon>Microbulbiferaceae</taxon>
        <taxon>Microbulbifer</taxon>
    </lineage>
</organism>
<sequence length="221" mass="24849">MRFDTARQAWHDAFDGAAAAFDYEAMGGRSTATLSTRRGRKVVIRGEVQGKADQVICRIDAPRVSGTETVVGKGSGSRIMDACEKGLIQSVVARLRDSDPLAYCWGMAAYAPPAKRFKERAALLQYLMSEFDKWEESHPREKVSQLALFCISACALRDVNGRSINLAQARSILGCDKKRWDGEWVKIWKRLHRRLDPLPARALGPVSELVQEYRERFKKAC</sequence>
<evidence type="ECO:0000313" key="1">
    <source>
        <dbReference type="EMBL" id="MCO1336830.1"/>
    </source>
</evidence>
<evidence type="ECO:0000313" key="2">
    <source>
        <dbReference type="Proteomes" id="UP001139028"/>
    </source>
</evidence>
<gene>
    <name evidence="1" type="ORF">MO867_21105</name>
</gene>
<name>A0A9X2ESU6_9GAMM</name>
<dbReference type="AlphaFoldDB" id="A0A9X2ESU6"/>
<proteinExistence type="predicted"/>
<reference evidence="1" key="1">
    <citation type="journal article" date="2022" name="Arch. Microbiol.">
        <title>Microbulbifer okhotskensis sp. nov., isolated from a deep bottom sediment of the Okhotsk Sea.</title>
        <authorList>
            <person name="Romanenko L."/>
            <person name="Kurilenko V."/>
            <person name="Otstavnykh N."/>
            <person name="Velansky P."/>
            <person name="Isaeva M."/>
            <person name="Mikhailov V."/>
        </authorList>
    </citation>
    <scope>NUCLEOTIDE SEQUENCE</scope>
    <source>
        <strain evidence="1">OS29</strain>
    </source>
</reference>
<dbReference type="RefSeq" id="WP_252472791.1">
    <property type="nucleotide sequence ID" value="NZ_JALBWM010000208.1"/>
</dbReference>
<accession>A0A9X2ESU6</accession>
<comment type="caution">
    <text evidence="1">The sequence shown here is derived from an EMBL/GenBank/DDBJ whole genome shotgun (WGS) entry which is preliminary data.</text>
</comment>
<dbReference type="EMBL" id="JALBWM010000208">
    <property type="protein sequence ID" value="MCO1336830.1"/>
    <property type="molecule type" value="Genomic_DNA"/>
</dbReference>
<protein>
    <submittedName>
        <fullName evidence="1">Uncharacterized protein</fullName>
    </submittedName>
</protein>